<dbReference type="InterPro" id="IPR000983">
    <property type="entry name" value="Bac_GSPG_pilin"/>
</dbReference>
<dbReference type="PRINTS" id="PR00813">
    <property type="entry name" value="BCTERIALGSPG"/>
</dbReference>
<evidence type="ECO:0000259" key="7">
    <source>
        <dbReference type="Pfam" id="PF08334"/>
    </source>
</evidence>
<evidence type="ECO:0000256" key="4">
    <source>
        <dbReference type="ARBA" id="ARBA00022989"/>
    </source>
</evidence>
<keyword evidence="2" id="KW-0488">Methylation</keyword>
<evidence type="ECO:0000313" key="9">
    <source>
        <dbReference type="Proteomes" id="UP000230093"/>
    </source>
</evidence>
<comment type="caution">
    <text evidence="8">The sequence shown here is derived from an EMBL/GenBank/DDBJ whole genome shotgun (WGS) entry which is preliminary data.</text>
</comment>
<evidence type="ECO:0000256" key="2">
    <source>
        <dbReference type="ARBA" id="ARBA00022481"/>
    </source>
</evidence>
<dbReference type="Pfam" id="PF08334">
    <property type="entry name" value="T2SSG"/>
    <property type="match status" value="1"/>
</dbReference>
<feature type="transmembrane region" description="Helical" evidence="6">
    <location>
        <begin position="12"/>
        <end position="37"/>
    </location>
</feature>
<gene>
    <name evidence="8" type="ORF">COT75_00595</name>
</gene>
<dbReference type="Pfam" id="PF07963">
    <property type="entry name" value="N_methyl"/>
    <property type="match status" value="1"/>
</dbReference>
<keyword evidence="5 6" id="KW-0472">Membrane</keyword>
<dbReference type="Gene3D" id="3.30.700.10">
    <property type="entry name" value="Glycoprotein, Type 4 Pilin"/>
    <property type="match status" value="1"/>
</dbReference>
<dbReference type="GO" id="GO:0015627">
    <property type="term" value="C:type II protein secretion system complex"/>
    <property type="evidence" value="ECO:0007669"/>
    <property type="project" value="InterPro"/>
</dbReference>
<name>A0A2H0WAJ0_9BACT</name>
<dbReference type="GO" id="GO:0015628">
    <property type="term" value="P:protein secretion by the type II secretion system"/>
    <property type="evidence" value="ECO:0007669"/>
    <property type="project" value="InterPro"/>
</dbReference>
<dbReference type="PANTHER" id="PTHR30093:SF44">
    <property type="entry name" value="TYPE II SECRETION SYSTEM CORE PROTEIN G"/>
    <property type="match status" value="1"/>
</dbReference>
<proteinExistence type="predicted"/>
<dbReference type="InterPro" id="IPR045584">
    <property type="entry name" value="Pilin-like"/>
</dbReference>
<dbReference type="InterPro" id="IPR013545">
    <property type="entry name" value="T2SS_protein-GspG_C"/>
</dbReference>
<sequence>MKTLNKTKKAFTLIEVLVATTIIAILTAIAVNSYASAQKKSRDGKRKADLETVRSALEMYRVDVGSYPSGVTYAAMINNLITANYLKTTPADPKPSEYNYEYTSTNVYSYCICAHVESSATVNECDCSPGNCDTVAGASCNYEISSP</sequence>
<dbReference type="AlphaFoldDB" id="A0A2H0WAJ0"/>
<dbReference type="Proteomes" id="UP000230093">
    <property type="component" value="Unassembled WGS sequence"/>
</dbReference>
<comment type="subcellular location">
    <subcellularLocation>
        <location evidence="1">Membrane</location>
        <topology evidence="1">Single-pass membrane protein</topology>
    </subcellularLocation>
</comment>
<evidence type="ECO:0000256" key="1">
    <source>
        <dbReference type="ARBA" id="ARBA00004167"/>
    </source>
</evidence>
<dbReference type="EMBL" id="PEZT01000001">
    <property type="protein sequence ID" value="PIS09681.1"/>
    <property type="molecule type" value="Genomic_DNA"/>
</dbReference>
<reference evidence="9" key="1">
    <citation type="submission" date="2017-09" db="EMBL/GenBank/DDBJ databases">
        <title>Depth-based differentiation of microbial function through sediment-hosted aquifers and enrichment of novel symbionts in the deep terrestrial subsurface.</title>
        <authorList>
            <person name="Probst A.J."/>
            <person name="Ladd B."/>
            <person name="Jarett J.K."/>
            <person name="Geller-Mcgrath D.E."/>
            <person name="Sieber C.M.K."/>
            <person name="Emerson J.B."/>
            <person name="Anantharaman K."/>
            <person name="Thomas B.C."/>
            <person name="Malmstrom R."/>
            <person name="Stieglmeier M."/>
            <person name="Klingl A."/>
            <person name="Woyke T."/>
            <person name="Ryan C.M."/>
            <person name="Banfield J.F."/>
        </authorList>
    </citation>
    <scope>NUCLEOTIDE SEQUENCE [LARGE SCALE GENOMIC DNA]</scope>
</reference>
<dbReference type="InterPro" id="IPR012902">
    <property type="entry name" value="N_methyl_site"/>
</dbReference>
<keyword evidence="3 6" id="KW-0812">Transmembrane</keyword>
<dbReference type="GO" id="GO:0016020">
    <property type="term" value="C:membrane"/>
    <property type="evidence" value="ECO:0007669"/>
    <property type="project" value="UniProtKB-SubCell"/>
</dbReference>
<evidence type="ECO:0000313" key="8">
    <source>
        <dbReference type="EMBL" id="PIS09681.1"/>
    </source>
</evidence>
<keyword evidence="4 6" id="KW-1133">Transmembrane helix</keyword>
<organism evidence="8 9">
    <name type="scientific">Candidatus Beckwithbacteria bacterium CG10_big_fil_rev_8_21_14_0_10_34_10</name>
    <dbReference type="NCBI Taxonomy" id="1974495"/>
    <lineage>
        <taxon>Bacteria</taxon>
        <taxon>Candidatus Beckwithiibacteriota</taxon>
    </lineage>
</organism>
<evidence type="ECO:0000256" key="3">
    <source>
        <dbReference type="ARBA" id="ARBA00022692"/>
    </source>
</evidence>
<evidence type="ECO:0000256" key="5">
    <source>
        <dbReference type="ARBA" id="ARBA00023136"/>
    </source>
</evidence>
<dbReference type="PANTHER" id="PTHR30093">
    <property type="entry name" value="GENERAL SECRETION PATHWAY PROTEIN G"/>
    <property type="match status" value="1"/>
</dbReference>
<dbReference type="NCBIfam" id="TIGR02532">
    <property type="entry name" value="IV_pilin_GFxxxE"/>
    <property type="match status" value="1"/>
</dbReference>
<feature type="domain" description="Type II secretion system protein GspG C-terminal" evidence="7">
    <location>
        <begin position="36"/>
        <end position="110"/>
    </location>
</feature>
<accession>A0A2H0WAJ0</accession>
<dbReference type="SUPFAM" id="SSF54523">
    <property type="entry name" value="Pili subunits"/>
    <property type="match status" value="1"/>
</dbReference>
<evidence type="ECO:0000256" key="6">
    <source>
        <dbReference type="SAM" id="Phobius"/>
    </source>
</evidence>
<protein>
    <recommendedName>
        <fullName evidence="7">Type II secretion system protein GspG C-terminal domain-containing protein</fullName>
    </recommendedName>
</protein>